<sequence length="882" mass="97737">MSVTPRLDDQYVAARYLRRASLTFGPGRPRPSTSLSHLGLSSEQGTVTVTWIGARSDEADKPPVVTSSEVFDDTLRVKVLLEPSRRHATLHPIPGSQQPSCVVVVVRLFVTPRFHPLSKPPTFLRQSVQAASSRDPHTGTGLEPDRTGNNHDKRSKGEACADRVLDLPRAAPQVRRGDAHLRTLPPRQPPLPLGAQGQLSRHCGACAGETLEVERVVSFLDESLHIASEYKGGLKRYAVANRAVPEPKGEIRRHATVQDDGEALARSVSMCSSLHGRDNRPEAISTCRRKQISGRSEQRRLKDSDQVRVARVMDFLWASGETHIGTGVESQFHYSPRVHDRYPGSKVVTCLDAGTSNQSDTARYNCVPTDSSSIASLTSQTPSSTPANSHLEDSSAEISRLDGLTHTVREFLATEMELEYMKAFVDGIGAWMDSLGEHKFFSQVVPYRALESPALLNALLACGAKHLSFGADRSAGANPNPDPELLGNTAAWYYNAATMMLVRQLQNRDCDVAECAVTSLVLHVYEVMAGQHLSHGAGARLLIRNLEWDARSRAGKDKSKGKGKGKDGGEGVGAACFWLSVGMEVLQCLEHKWVLTWDPDEWGLESEWAMADGSDDMEAGQELWMHRALYVVAKVVNFRATSSLYIDRDPHDQQARLRSELAVWQDLKRLCDRWNDLCPRSMRPVAYLPLGAAKQESSFPRFWLTRDSATLGRLFYHTAQCILTQMKPLQPPSLTREMMALQHHHARQVLGIVASNRERKVIPMVMQAIVVASMALVDRAEQLEALSILESIPGRGVGYMREVEQKLKHAWRWPLADSFAGVRGADAYSDRGGEATKHATQWQRPTMRSPRDKGIHTVNPLSSARIDHPQRPYKTWYRAAGG</sequence>
<protein>
    <submittedName>
        <fullName evidence="3">Uncharacterized protein</fullName>
    </submittedName>
</protein>
<reference evidence="3 4" key="1">
    <citation type="journal article" date="2024" name="Microbiol. Resour. Announc.">
        <title>Genome annotations for the ascomycete fungi Trichoderma harzianum, Trichoderma aggressivum, and Purpureocillium lilacinum.</title>
        <authorList>
            <person name="Beijen E.P.W."/>
            <person name="Ohm R.A."/>
        </authorList>
    </citation>
    <scope>NUCLEOTIDE SEQUENCE [LARGE SCALE GENOMIC DNA]</scope>
    <source>
        <strain evidence="3 4">CBS 150709</strain>
    </source>
</reference>
<accession>A0ABR0BVW2</accession>
<organism evidence="3 4">
    <name type="scientific">Purpureocillium lilacinum</name>
    <name type="common">Paecilomyces lilacinus</name>
    <dbReference type="NCBI Taxonomy" id="33203"/>
    <lineage>
        <taxon>Eukaryota</taxon>
        <taxon>Fungi</taxon>
        <taxon>Dikarya</taxon>
        <taxon>Ascomycota</taxon>
        <taxon>Pezizomycotina</taxon>
        <taxon>Sordariomycetes</taxon>
        <taxon>Hypocreomycetidae</taxon>
        <taxon>Hypocreales</taxon>
        <taxon>Ophiocordycipitaceae</taxon>
        <taxon>Purpureocillium</taxon>
    </lineage>
</organism>
<proteinExistence type="predicted"/>
<evidence type="ECO:0000256" key="2">
    <source>
        <dbReference type="SAM" id="MobiDB-lite"/>
    </source>
</evidence>
<evidence type="ECO:0000313" key="4">
    <source>
        <dbReference type="Proteomes" id="UP001287286"/>
    </source>
</evidence>
<dbReference type="Proteomes" id="UP001287286">
    <property type="component" value="Unassembled WGS sequence"/>
</dbReference>
<gene>
    <name evidence="3" type="ORF">Purlil1_7382</name>
</gene>
<feature type="region of interest" description="Disordered" evidence="2">
    <location>
        <begin position="830"/>
        <end position="859"/>
    </location>
</feature>
<feature type="compositionally biased region" description="Polar residues" evidence="2">
    <location>
        <begin position="375"/>
        <end position="388"/>
    </location>
</feature>
<comment type="caution">
    <text evidence="3">The sequence shown here is derived from an EMBL/GenBank/DDBJ whole genome shotgun (WGS) entry which is preliminary data.</text>
</comment>
<dbReference type="PANTHER" id="PTHR37534:SF40">
    <property type="entry name" value="ZN(2)-C6 FUNGAL-TYPE DOMAIN-CONTAINING PROTEIN"/>
    <property type="match status" value="1"/>
</dbReference>
<dbReference type="EMBL" id="JAWRVI010000026">
    <property type="protein sequence ID" value="KAK4088189.1"/>
    <property type="molecule type" value="Genomic_DNA"/>
</dbReference>
<evidence type="ECO:0000313" key="3">
    <source>
        <dbReference type="EMBL" id="KAK4088189.1"/>
    </source>
</evidence>
<dbReference type="PANTHER" id="PTHR37534">
    <property type="entry name" value="TRANSCRIPTIONAL ACTIVATOR PROTEIN UGA3"/>
    <property type="match status" value="1"/>
</dbReference>
<feature type="compositionally biased region" description="Basic and acidic residues" evidence="2">
    <location>
        <begin position="143"/>
        <end position="160"/>
    </location>
</feature>
<evidence type="ECO:0000256" key="1">
    <source>
        <dbReference type="ARBA" id="ARBA00023242"/>
    </source>
</evidence>
<feature type="region of interest" description="Disordered" evidence="2">
    <location>
        <begin position="120"/>
        <end position="160"/>
    </location>
</feature>
<feature type="region of interest" description="Disordered" evidence="2">
    <location>
        <begin position="375"/>
        <end position="394"/>
    </location>
</feature>
<keyword evidence="4" id="KW-1185">Reference proteome</keyword>
<name>A0ABR0BVW2_PURLI</name>
<keyword evidence="1" id="KW-0539">Nucleus</keyword>